<dbReference type="AlphaFoldDB" id="A0A4Q2T1P1"/>
<accession>A0A4Q2T1P1</accession>
<name>A0A4Q2T1P1_9ACTN</name>
<comment type="caution">
    <text evidence="1">The sequence shown here is derived from an EMBL/GenBank/DDBJ whole genome shotgun (WGS) entry which is preliminary data.</text>
</comment>
<protein>
    <submittedName>
        <fullName evidence="1">Uncharacterized protein</fullName>
    </submittedName>
</protein>
<dbReference type="Proteomes" id="UP000291101">
    <property type="component" value="Unassembled WGS sequence"/>
</dbReference>
<evidence type="ECO:0000313" key="1">
    <source>
        <dbReference type="EMBL" id="RYC10549.1"/>
    </source>
</evidence>
<sequence length="89" mass="9577">MIPGSVDPKTGNVPLHLGEDYWVHFEGRTEDGLVLVRMMRKPSTGPLLGLDGARGLREYIDGIPACASDVSTAELEAWLDLRVAELGGS</sequence>
<gene>
    <name evidence="1" type="ORF">EUA94_12180</name>
</gene>
<organism evidence="1 2">
    <name type="scientific">Nocardioides zhouii</name>
    <dbReference type="NCBI Taxonomy" id="1168729"/>
    <lineage>
        <taxon>Bacteria</taxon>
        <taxon>Bacillati</taxon>
        <taxon>Actinomycetota</taxon>
        <taxon>Actinomycetes</taxon>
        <taxon>Propionibacteriales</taxon>
        <taxon>Nocardioidaceae</taxon>
        <taxon>Nocardioides</taxon>
    </lineage>
</organism>
<dbReference type="RefSeq" id="WP_129427151.1">
    <property type="nucleotide sequence ID" value="NZ_SDWV01000011.1"/>
</dbReference>
<dbReference type="EMBL" id="SDWV01000011">
    <property type="protein sequence ID" value="RYC10549.1"/>
    <property type="molecule type" value="Genomic_DNA"/>
</dbReference>
<proteinExistence type="predicted"/>
<keyword evidence="2" id="KW-1185">Reference proteome</keyword>
<reference evidence="1 2" key="1">
    <citation type="submission" date="2019-01" db="EMBL/GenBank/DDBJ databases">
        <title>Novel species of Nocardioides.</title>
        <authorList>
            <person name="Liu Q."/>
            <person name="X Y.-H."/>
        </authorList>
    </citation>
    <scope>NUCLEOTIDE SEQUENCE [LARGE SCALE GENOMIC DNA]</scope>
    <source>
        <strain evidence="1 2">HLT2-9</strain>
    </source>
</reference>
<evidence type="ECO:0000313" key="2">
    <source>
        <dbReference type="Proteomes" id="UP000291101"/>
    </source>
</evidence>